<dbReference type="AlphaFoldDB" id="A0A098EDM8"/>
<evidence type="ECO:0000313" key="2">
    <source>
        <dbReference type="EMBL" id="CEG20409.1"/>
    </source>
</evidence>
<proteinExistence type="predicted"/>
<protein>
    <recommendedName>
        <fullName evidence="4">Peptidase C26 family protein</fullName>
    </recommendedName>
</protein>
<accession>A0A098EDM8</accession>
<evidence type="ECO:0000313" key="3">
    <source>
        <dbReference type="Proteomes" id="UP000055047"/>
    </source>
</evidence>
<gene>
    <name evidence="2" type="ORF">ANAPHAGO_00315</name>
</gene>
<feature type="chain" id="PRO_5001934190" description="Peptidase C26 family protein" evidence="1">
    <location>
        <begin position="26"/>
        <end position="338"/>
    </location>
</feature>
<dbReference type="InterPro" id="IPR029062">
    <property type="entry name" value="Class_I_gatase-like"/>
</dbReference>
<dbReference type="EMBL" id="CCXQ01000012">
    <property type="protein sequence ID" value="CEG20409.1"/>
    <property type="molecule type" value="Genomic_DNA"/>
</dbReference>
<dbReference type="RefSeq" id="WP_060757549.1">
    <property type="nucleotide sequence ID" value="NZ_CCXQ01000012.1"/>
</dbReference>
<keyword evidence="1" id="KW-0732">Signal</keyword>
<evidence type="ECO:0008006" key="4">
    <source>
        <dbReference type="Google" id="ProtNLM"/>
    </source>
</evidence>
<dbReference type="SUPFAM" id="SSF52317">
    <property type="entry name" value="Class I glutamine amidotransferase-like"/>
    <property type="match status" value="1"/>
</dbReference>
<evidence type="ECO:0000256" key="1">
    <source>
        <dbReference type="SAM" id="SignalP"/>
    </source>
</evidence>
<reference evidence="2 3" key="1">
    <citation type="submission" date="2014-09" db="EMBL/GenBank/DDBJ databases">
        <authorList>
            <person name="Loux Valentin"/>
            <person name="Dugat Thibaut"/>
        </authorList>
    </citation>
    <scope>NUCLEOTIDE SEQUENCE [LARGE SCALE GENOMIC DNA]</scope>
    <source>
        <strain evidence="2 3">BOV-10_179</strain>
    </source>
</reference>
<organism evidence="2 3">
    <name type="scientific">Anaplasma phagocytophilum</name>
    <name type="common">Ehrlichia phagocytophila</name>
    <dbReference type="NCBI Taxonomy" id="948"/>
    <lineage>
        <taxon>Bacteria</taxon>
        <taxon>Pseudomonadati</taxon>
        <taxon>Pseudomonadota</taxon>
        <taxon>Alphaproteobacteria</taxon>
        <taxon>Rickettsiales</taxon>
        <taxon>Anaplasmataceae</taxon>
        <taxon>Anaplasma</taxon>
        <taxon>phagocytophilum group</taxon>
    </lineage>
</organism>
<dbReference type="Proteomes" id="UP000055047">
    <property type="component" value="Unassembled WGS sequence"/>
</dbReference>
<feature type="signal peptide" evidence="1">
    <location>
        <begin position="1"/>
        <end position="25"/>
    </location>
</feature>
<dbReference type="Gene3D" id="3.40.50.880">
    <property type="match status" value="1"/>
</dbReference>
<name>A0A098EDM8_ANAPH</name>
<sequence>MSVCFRSLVLLLSTVVCVINTTCVAASVVFQQQAQQVVVGFLQTVEETYPEELTFSHNIYELFTGLGAKVIRLDYNKVLDFELIRQSALEEAHGDISKIHDLEARMIKEGILSFLKENEIDRVFIPGNYYNVDAEPYAPTPNRQLVTAAIAEIVHENPAIKLMGVCGGLQGVMHAMGIKVIRVYKLLGSHESAAVHAVSMPDPHHKDVVLHRLRIVPGSRLASIVSKHVEPDTNGWYSLFFPDAHGGVVSNDPKNVKKLEDLGYKIVGFSDDGIIEAVEDVHGNILFQDHPEALAINMLRGHVYPATDSTDATSSLQDLRYKAALSAISIIEDFLYRH</sequence>